<feature type="compositionally biased region" description="Basic and acidic residues" evidence="3">
    <location>
        <begin position="132"/>
        <end position="141"/>
    </location>
</feature>
<dbReference type="Proteomes" id="UP000186601">
    <property type="component" value="Unassembled WGS sequence"/>
</dbReference>
<evidence type="ECO:0000256" key="3">
    <source>
        <dbReference type="SAM" id="MobiDB-lite"/>
    </source>
</evidence>
<dbReference type="InterPro" id="IPR038096">
    <property type="entry name" value="TEA/ATTS_sf"/>
</dbReference>
<accession>A0A2R6QBP6</accession>
<evidence type="ECO:0000259" key="4">
    <source>
        <dbReference type="PROSITE" id="PS51088"/>
    </source>
</evidence>
<evidence type="ECO:0000256" key="1">
    <source>
        <dbReference type="ARBA" id="ARBA00008421"/>
    </source>
</evidence>
<dbReference type="InterPro" id="IPR000818">
    <property type="entry name" value="TEA/ATTS_dom"/>
</dbReference>
<feature type="compositionally biased region" description="Low complexity" evidence="3">
    <location>
        <begin position="357"/>
        <end position="374"/>
    </location>
</feature>
<organism evidence="5 6">
    <name type="scientific">Hermanssonia centrifuga</name>
    <dbReference type="NCBI Taxonomy" id="98765"/>
    <lineage>
        <taxon>Eukaryota</taxon>
        <taxon>Fungi</taxon>
        <taxon>Dikarya</taxon>
        <taxon>Basidiomycota</taxon>
        <taxon>Agaricomycotina</taxon>
        <taxon>Agaricomycetes</taxon>
        <taxon>Polyporales</taxon>
        <taxon>Meruliaceae</taxon>
        <taxon>Hermanssonia</taxon>
    </lineage>
</organism>
<keyword evidence="6" id="KW-1185">Reference proteome</keyword>
<evidence type="ECO:0000313" key="6">
    <source>
        <dbReference type="Proteomes" id="UP000186601"/>
    </source>
</evidence>
<dbReference type="Gene3D" id="6.10.20.40">
    <property type="entry name" value="TEA/ATTS domain"/>
    <property type="match status" value="1"/>
</dbReference>
<feature type="DNA-binding region" description="TEA" evidence="2">
    <location>
        <begin position="49"/>
        <end position="123"/>
    </location>
</feature>
<feature type="region of interest" description="Disordered" evidence="3">
    <location>
        <begin position="313"/>
        <end position="338"/>
    </location>
</feature>
<dbReference type="EMBL" id="MLYV02000367">
    <property type="protein sequence ID" value="PSS05550.1"/>
    <property type="molecule type" value="Genomic_DNA"/>
</dbReference>
<feature type="compositionally biased region" description="Polar residues" evidence="3">
    <location>
        <begin position="313"/>
        <end position="331"/>
    </location>
</feature>
<name>A0A2R6QBP6_9APHY</name>
<feature type="region of interest" description="Disordered" evidence="3">
    <location>
        <begin position="128"/>
        <end position="154"/>
    </location>
</feature>
<protein>
    <recommendedName>
        <fullName evidence="4">TEA domain-containing protein</fullName>
    </recommendedName>
</protein>
<comment type="caution">
    <text evidence="5">The sequence shown here is derived from an EMBL/GenBank/DDBJ whole genome shotgun (WGS) entry which is preliminary data.</text>
</comment>
<feature type="domain" description="TEA" evidence="4">
    <location>
        <begin position="49"/>
        <end position="123"/>
    </location>
</feature>
<dbReference type="OrthoDB" id="10006572at2759"/>
<proteinExistence type="inferred from homology"/>
<gene>
    <name evidence="5" type="ORF">PHLCEN_2v3752</name>
</gene>
<evidence type="ECO:0000313" key="5">
    <source>
        <dbReference type="EMBL" id="PSS05550.1"/>
    </source>
</evidence>
<comment type="similarity">
    <text evidence="1">Belongs to the TEC1 family.</text>
</comment>
<dbReference type="PROSITE" id="PS51088">
    <property type="entry name" value="TEA_2"/>
    <property type="match status" value="1"/>
</dbReference>
<dbReference type="SMART" id="SM00426">
    <property type="entry name" value="TEA"/>
    <property type="match status" value="1"/>
</dbReference>
<feature type="region of interest" description="Disordered" evidence="3">
    <location>
        <begin position="354"/>
        <end position="375"/>
    </location>
</feature>
<reference evidence="5 6" key="1">
    <citation type="submission" date="2018-02" db="EMBL/GenBank/DDBJ databases">
        <title>Genome sequence of the basidiomycete white-rot fungus Phlebia centrifuga.</title>
        <authorList>
            <person name="Granchi Z."/>
            <person name="Peng M."/>
            <person name="de Vries R.P."/>
            <person name="Hilden K."/>
            <person name="Makela M.R."/>
            <person name="Grigoriev I."/>
            <person name="Riley R."/>
        </authorList>
    </citation>
    <scope>NUCLEOTIDE SEQUENCE [LARGE SCALE GENOMIC DNA]</scope>
    <source>
        <strain evidence="5 6">FBCC195</strain>
    </source>
</reference>
<dbReference type="AlphaFoldDB" id="A0A2R6QBP6"/>
<dbReference type="STRING" id="98765.A0A2R6QBP6"/>
<sequence length="481" mass="52600">MSSSRSFAQHVSISSLDDLTYTVPSASSSGTNDAIQTIVTGRKCWKTIKGKGEVVWPPYLEAALVEGLEKYRPVETRSARALGRFPMRNKFISDYILQTTGKHRTPKQVGSRLQQLRDTCEGKRILKLLSRRPSDPPRADDAPQSPEPSTSSIAPRDYVSIDVLPADAPWPSSSGSTSSFTSSLCSIPRPLYAIDPTVTFQSRSPITAYSFFRVLKNGAAVHEETSEMQMRSSSCRPSTSWTSEVECNFLYSTALVPRYWKFLCECKDVSSYIIEQDIVRSAHADRTDTRSLSPTNPEDIMFSVTYRFNSNHSSAPQSPISSNGDTYSVESSPELGPEFDTVPMLNPYNDASASMVSRPYPQSSQRQYQQYHQQPSHRRDAFELPPGLIHAGEDGYASLPQSPLDMTFGGINASLGSSAGADPADSICRSYVDMDYSGACFDANVGVNVGPIGPGVVPGYNVAMSMAPYVSGFSCPERPIG</sequence>
<dbReference type="Pfam" id="PF01285">
    <property type="entry name" value="TEA"/>
    <property type="match status" value="1"/>
</dbReference>
<dbReference type="GO" id="GO:0003700">
    <property type="term" value="F:DNA-binding transcription factor activity"/>
    <property type="evidence" value="ECO:0007669"/>
    <property type="project" value="InterPro"/>
</dbReference>
<evidence type="ECO:0000256" key="2">
    <source>
        <dbReference type="PROSITE-ProRule" id="PRU00505"/>
    </source>
</evidence>